<evidence type="ECO:0000256" key="1">
    <source>
        <dbReference type="SAM" id="MobiDB-lite"/>
    </source>
</evidence>
<feature type="compositionally biased region" description="Basic and acidic residues" evidence="1">
    <location>
        <begin position="381"/>
        <end position="390"/>
    </location>
</feature>
<gene>
    <name evidence="2" type="ORF">D9611_008048</name>
</gene>
<sequence>MASISSPVYTLDSRRKVTWSAAQEGSLAEFPLEINEETPEEYTYRTYLQFLWLPESIMSLHLLVPTLRRIKASSSSDTHPLHTLLDEIILTVPTVTKKYRTELLRILMNGGGAGEMEEGMMWFALTHERADNTEPWLDVPWRDRWLERVERREVQIQILLYFLKLSLPSPPVKAKGKRRRSSSSEITTEEYLEAFMDTLSMWQLLNTVQSSNAERNDERDWMQVFCEDIVEPEFKSSLPDLCRLLRSKVFPHSPFSDDESNASTTRASSPTDDTQPVPRAPSTSGTRRQSSKASSKPPDARALDRARSRSLSISLAQEREQSAANANKRRMGTREISMSRVFKPKLKPATSQLSEKQPQGSSQSQASQSQAKYGVTLVEETPAKPARDRTASFSQTQSQASASVSRSLFGRNQSTASAVTDNDDAWQIQSSPEIMLLASPGKEADDEDVDMVPVTPSKPTRTYGKSKRGKR</sequence>
<feature type="compositionally biased region" description="Low complexity" evidence="1">
    <location>
        <begin position="359"/>
        <end position="371"/>
    </location>
</feature>
<organism evidence="2 3">
    <name type="scientific">Ephemerocybe angulata</name>
    <dbReference type="NCBI Taxonomy" id="980116"/>
    <lineage>
        <taxon>Eukaryota</taxon>
        <taxon>Fungi</taxon>
        <taxon>Dikarya</taxon>
        <taxon>Basidiomycota</taxon>
        <taxon>Agaricomycotina</taxon>
        <taxon>Agaricomycetes</taxon>
        <taxon>Agaricomycetidae</taxon>
        <taxon>Agaricales</taxon>
        <taxon>Agaricineae</taxon>
        <taxon>Psathyrellaceae</taxon>
        <taxon>Ephemerocybe</taxon>
    </lineage>
</organism>
<protein>
    <recommendedName>
        <fullName evidence="4">DNA replication regulator Sld3 C-terminal domain-containing protein</fullName>
    </recommendedName>
</protein>
<feature type="region of interest" description="Disordered" evidence="1">
    <location>
        <begin position="253"/>
        <end position="427"/>
    </location>
</feature>
<dbReference type="OrthoDB" id="3003917at2759"/>
<comment type="caution">
    <text evidence="2">The sequence shown here is derived from an EMBL/GenBank/DDBJ whole genome shotgun (WGS) entry which is preliminary data.</text>
</comment>
<dbReference type="AlphaFoldDB" id="A0A8H5BZ48"/>
<feature type="compositionally biased region" description="Polar residues" evidence="1">
    <location>
        <begin position="261"/>
        <end position="274"/>
    </location>
</feature>
<name>A0A8H5BZ48_9AGAR</name>
<evidence type="ECO:0008006" key="4">
    <source>
        <dbReference type="Google" id="ProtNLM"/>
    </source>
</evidence>
<proteinExistence type="predicted"/>
<reference evidence="2 3" key="1">
    <citation type="journal article" date="2020" name="ISME J.">
        <title>Uncovering the hidden diversity of litter-decomposition mechanisms in mushroom-forming fungi.</title>
        <authorList>
            <person name="Floudas D."/>
            <person name="Bentzer J."/>
            <person name="Ahren D."/>
            <person name="Johansson T."/>
            <person name="Persson P."/>
            <person name="Tunlid A."/>
        </authorList>
    </citation>
    <scope>NUCLEOTIDE SEQUENCE [LARGE SCALE GENOMIC DNA]</scope>
    <source>
        <strain evidence="2 3">CBS 175.51</strain>
    </source>
</reference>
<feature type="compositionally biased region" description="Basic and acidic residues" evidence="1">
    <location>
        <begin position="298"/>
        <end position="307"/>
    </location>
</feature>
<accession>A0A8H5BZ48</accession>
<feature type="region of interest" description="Disordered" evidence="1">
    <location>
        <begin position="440"/>
        <end position="471"/>
    </location>
</feature>
<evidence type="ECO:0000313" key="3">
    <source>
        <dbReference type="Proteomes" id="UP000541558"/>
    </source>
</evidence>
<dbReference type="Gene3D" id="1.20.58.2130">
    <property type="match status" value="1"/>
</dbReference>
<feature type="compositionally biased region" description="Polar residues" evidence="1">
    <location>
        <begin position="349"/>
        <end position="358"/>
    </location>
</feature>
<feature type="compositionally biased region" description="Polar residues" evidence="1">
    <location>
        <begin position="410"/>
        <end position="420"/>
    </location>
</feature>
<feature type="compositionally biased region" description="Polar residues" evidence="1">
    <location>
        <begin position="281"/>
        <end position="294"/>
    </location>
</feature>
<dbReference type="EMBL" id="JAACJK010000111">
    <property type="protein sequence ID" value="KAF5332237.1"/>
    <property type="molecule type" value="Genomic_DNA"/>
</dbReference>
<evidence type="ECO:0000313" key="2">
    <source>
        <dbReference type="EMBL" id="KAF5332237.1"/>
    </source>
</evidence>
<keyword evidence="3" id="KW-1185">Reference proteome</keyword>
<dbReference type="Proteomes" id="UP000541558">
    <property type="component" value="Unassembled WGS sequence"/>
</dbReference>
<feature type="compositionally biased region" description="Low complexity" evidence="1">
    <location>
        <begin position="391"/>
        <end position="407"/>
    </location>
</feature>